<accession>A0A4R1RGG3</accession>
<dbReference type="AlphaFoldDB" id="A0A4R1RGG3"/>
<keyword evidence="2" id="KW-1185">Reference proteome</keyword>
<evidence type="ECO:0000313" key="2">
    <source>
        <dbReference type="Proteomes" id="UP000295455"/>
    </source>
</evidence>
<reference evidence="1 2" key="1">
    <citation type="submission" date="2019-03" db="EMBL/GenBank/DDBJ databases">
        <title>Genomic Encyclopedia of Type Strains, Phase IV (KMG-IV): sequencing the most valuable type-strain genomes for metagenomic binning, comparative biology and taxonomic classification.</title>
        <authorList>
            <person name="Goeker M."/>
        </authorList>
    </citation>
    <scope>NUCLEOTIDE SEQUENCE [LARGE SCALE GENOMIC DNA]</scope>
    <source>
        <strain evidence="1 2">DSM 18792</strain>
    </source>
</reference>
<evidence type="ECO:0008006" key="3">
    <source>
        <dbReference type="Google" id="ProtNLM"/>
    </source>
</evidence>
<proteinExistence type="predicted"/>
<dbReference type="EMBL" id="SLUP01000006">
    <property type="protein sequence ID" value="TCL65061.1"/>
    <property type="molecule type" value="Genomic_DNA"/>
</dbReference>
<gene>
    <name evidence="1" type="ORF">EV196_106253</name>
</gene>
<organism evidence="1 2">
    <name type="scientific">Mariniflexile fucanivorans</name>
    <dbReference type="NCBI Taxonomy" id="264023"/>
    <lineage>
        <taxon>Bacteria</taxon>
        <taxon>Pseudomonadati</taxon>
        <taxon>Bacteroidota</taxon>
        <taxon>Flavobacteriia</taxon>
        <taxon>Flavobacteriales</taxon>
        <taxon>Flavobacteriaceae</taxon>
        <taxon>Mariniflexile</taxon>
    </lineage>
</organism>
<dbReference type="OrthoDB" id="1144611at2"/>
<sequence length="138" mass="16283">MKFENSEFFKLKHNKLEMPFGNFYFFKTFIISEINEGIHFDWEMIQEVMVHVVEFYGTDAKLGYISNRVNSYSTNPQAWNKVQKKYNIIIAGAIVTYNKMIYLNATLEKRIAKTKIKRCFTLAEAIDCILDLKESKNE</sequence>
<dbReference type="Proteomes" id="UP000295455">
    <property type="component" value="Unassembled WGS sequence"/>
</dbReference>
<protein>
    <recommendedName>
        <fullName evidence="3">SpoIIAA-like protein</fullName>
    </recommendedName>
</protein>
<comment type="caution">
    <text evidence="1">The sequence shown here is derived from an EMBL/GenBank/DDBJ whole genome shotgun (WGS) entry which is preliminary data.</text>
</comment>
<name>A0A4R1RGG3_9FLAO</name>
<evidence type="ECO:0000313" key="1">
    <source>
        <dbReference type="EMBL" id="TCL65061.1"/>
    </source>
</evidence>
<dbReference type="RefSeq" id="WP_132218330.1">
    <property type="nucleotide sequence ID" value="NZ_OX156936.1"/>
</dbReference>